<accession>A0A9Q0ZZ98</accession>
<dbReference type="Proteomes" id="UP001151529">
    <property type="component" value="Chromosome 16"/>
</dbReference>
<dbReference type="EMBL" id="JAPFFL010000001">
    <property type="protein sequence ID" value="KAJ6752460.1"/>
    <property type="molecule type" value="Genomic_DNA"/>
</dbReference>
<organism evidence="1 2">
    <name type="scientific">Salix viminalis</name>
    <name type="common">Common osier</name>
    <name type="synonym">Basket willow</name>
    <dbReference type="NCBI Taxonomy" id="40686"/>
    <lineage>
        <taxon>Eukaryota</taxon>
        <taxon>Viridiplantae</taxon>
        <taxon>Streptophyta</taxon>
        <taxon>Embryophyta</taxon>
        <taxon>Tracheophyta</taxon>
        <taxon>Spermatophyta</taxon>
        <taxon>Magnoliopsida</taxon>
        <taxon>eudicotyledons</taxon>
        <taxon>Gunneridae</taxon>
        <taxon>Pentapetalae</taxon>
        <taxon>rosids</taxon>
        <taxon>fabids</taxon>
        <taxon>Malpighiales</taxon>
        <taxon>Salicaceae</taxon>
        <taxon>Saliceae</taxon>
        <taxon>Salix</taxon>
    </lineage>
</organism>
<evidence type="ECO:0000313" key="1">
    <source>
        <dbReference type="EMBL" id="KAJ6752460.1"/>
    </source>
</evidence>
<comment type="caution">
    <text evidence="1">The sequence shown here is derived from an EMBL/GenBank/DDBJ whole genome shotgun (WGS) entry which is preliminary data.</text>
</comment>
<proteinExistence type="predicted"/>
<name>A0A9Q0ZZ98_SALVM</name>
<reference evidence="1" key="1">
    <citation type="submission" date="2022-11" db="EMBL/GenBank/DDBJ databases">
        <authorList>
            <person name="Hyden B.L."/>
            <person name="Feng K."/>
            <person name="Yates T."/>
            <person name="Jawdy S."/>
            <person name="Smart L.B."/>
            <person name="Muchero W."/>
        </authorList>
    </citation>
    <scope>NUCLEOTIDE SEQUENCE</scope>
    <source>
        <tissue evidence="1">Shoot tip</tissue>
    </source>
</reference>
<evidence type="ECO:0000313" key="2">
    <source>
        <dbReference type="Proteomes" id="UP001151529"/>
    </source>
</evidence>
<keyword evidence="2" id="KW-1185">Reference proteome</keyword>
<sequence>MFSYFDKLESTEISTPITTALHFHIHAWRYLHNRNSCFSPLHFLLLVGPELNQGPIDLCPSEAWIIQIQKEKIML</sequence>
<protein>
    <submittedName>
        <fullName evidence="1">Uncharacterized protein</fullName>
    </submittedName>
</protein>
<reference evidence="1" key="2">
    <citation type="journal article" date="2023" name="Int. J. Mol. Sci.">
        <title>De Novo Assembly and Annotation of 11 Diverse Shrub Willow (Salix) Genomes Reveals Novel Gene Organization in Sex-Linked Regions.</title>
        <authorList>
            <person name="Hyden B."/>
            <person name="Feng K."/>
            <person name="Yates T.B."/>
            <person name="Jawdy S."/>
            <person name="Cereghino C."/>
            <person name="Smart L.B."/>
            <person name="Muchero W."/>
        </authorList>
    </citation>
    <scope>NUCLEOTIDE SEQUENCE [LARGE SCALE GENOMIC DNA]</scope>
    <source>
        <tissue evidence="1">Shoot tip</tissue>
    </source>
</reference>
<gene>
    <name evidence="1" type="ORF">OIU85_002840</name>
</gene>
<dbReference type="AlphaFoldDB" id="A0A9Q0ZZ98"/>